<dbReference type="EMBL" id="WQMT02000002">
    <property type="protein sequence ID" value="KAG9225388.1"/>
    <property type="molecule type" value="Genomic_DNA"/>
</dbReference>
<gene>
    <name evidence="1" type="ORF">CCMSSC00406_0006225</name>
</gene>
<evidence type="ECO:0000313" key="2">
    <source>
        <dbReference type="Proteomes" id="UP000824881"/>
    </source>
</evidence>
<organism evidence="1 2">
    <name type="scientific">Pleurotus cornucopiae</name>
    <name type="common">Cornucopia mushroom</name>
    <dbReference type="NCBI Taxonomy" id="5321"/>
    <lineage>
        <taxon>Eukaryota</taxon>
        <taxon>Fungi</taxon>
        <taxon>Dikarya</taxon>
        <taxon>Basidiomycota</taxon>
        <taxon>Agaricomycotina</taxon>
        <taxon>Agaricomycetes</taxon>
        <taxon>Agaricomycetidae</taxon>
        <taxon>Agaricales</taxon>
        <taxon>Pleurotineae</taxon>
        <taxon>Pleurotaceae</taxon>
        <taxon>Pleurotus</taxon>
    </lineage>
</organism>
<accession>A0ACB7J7N9</accession>
<evidence type="ECO:0000313" key="1">
    <source>
        <dbReference type="EMBL" id="KAG9225388.1"/>
    </source>
</evidence>
<protein>
    <submittedName>
        <fullName evidence="1">Uncharacterized protein</fullName>
    </submittedName>
</protein>
<comment type="caution">
    <text evidence="1">The sequence shown here is derived from an EMBL/GenBank/DDBJ whole genome shotgun (WGS) entry which is preliminary data.</text>
</comment>
<name>A0ACB7J7N9_PLECO</name>
<sequence length="589" mass="63388">MAVPQSTKTVVVLGAAYGGAHAAQVLAQGLPEGWKVVLIDRNSHANHVYILPRLTVLPSHEHKACKVFLLDGPHPHLFLQCHVVSLAPHSVKLSKSFPEHGINDGALDFDYLVYALGSVLPGPSDLWGSNVCGVVASPEKCKEELIYQGEKTQGIEWLKKNQKDIEDAPSVLVVGGGALGVQFATDIAAVHPNKTVTLLHSRERLLPRFNEEMHTEILASTVKLGVDVILGERLDLKSVEEVPPKRNEAGQRVVRTVKGRELAADLLMLCTGQRANTEIMGKMDPATVDPGTHLVHVLRTLQVGVLKPEGNKNPEGTVGNTPYPHIFAVGDAADAFGAIQAGHTAYAQAELAGKNILQLIDGKDHELESYKPGPPGIKVSLGLKHSVYQVQGVVGTKDDGVDDLQAAAIWPFFGIKVEKDEDIYYLLRVYTMTDASNTSTAGSDATALPQETVDFAHRIFDAARNDQSELLLAAVDAGLPVNLTNEKGNTLLMLTAYSGHLELTKQLLERKADPNRLNDNGQSIVAGCVFKGHDDIVRLLVEHGADVRLGKPNAIQTAHMFGRQDLMELLGARDGDIDASVPTPIGPPA</sequence>
<dbReference type="Proteomes" id="UP000824881">
    <property type="component" value="Unassembled WGS sequence"/>
</dbReference>
<proteinExistence type="predicted"/>
<keyword evidence="2" id="KW-1185">Reference proteome</keyword>
<reference evidence="1 2" key="1">
    <citation type="journal article" date="2021" name="Appl. Environ. Microbiol.">
        <title>Genetic linkage and physical mapping for an oyster mushroom Pleurotus cornucopiae and QTL analysis for the trait cap color.</title>
        <authorList>
            <person name="Zhang Y."/>
            <person name="Gao W."/>
            <person name="Sonnenberg A."/>
            <person name="Chen Q."/>
            <person name="Zhang J."/>
            <person name="Huang C."/>
        </authorList>
    </citation>
    <scope>NUCLEOTIDE SEQUENCE [LARGE SCALE GENOMIC DNA]</scope>
    <source>
        <strain evidence="1">CCMSSC00406</strain>
    </source>
</reference>